<keyword evidence="4 6" id="KW-0238">DNA-binding</keyword>
<comment type="similarity">
    <text evidence="1 6">Belongs to the TACO1 family.</text>
</comment>
<dbReference type="FunFam" id="1.10.10.200:FF:000002">
    <property type="entry name" value="Probable transcriptional regulatory protein CLM62_37755"/>
    <property type="match status" value="1"/>
</dbReference>
<dbReference type="GO" id="GO:0003677">
    <property type="term" value="F:DNA binding"/>
    <property type="evidence" value="ECO:0007669"/>
    <property type="project" value="UniProtKB-UniRule"/>
</dbReference>
<dbReference type="Gene3D" id="1.10.10.200">
    <property type="match status" value="1"/>
</dbReference>
<protein>
    <recommendedName>
        <fullName evidence="6">Probable transcriptional regulatory protein A2Y67_02220</fullName>
    </recommendedName>
</protein>
<name>A0A1G1XMP5_9BACT</name>
<dbReference type="InterPro" id="IPR002876">
    <property type="entry name" value="Transcrip_reg_TACO1-like"/>
</dbReference>
<dbReference type="HAMAP" id="MF_00693">
    <property type="entry name" value="Transcrip_reg_TACO1"/>
    <property type="match status" value="1"/>
</dbReference>
<dbReference type="InterPro" id="IPR049083">
    <property type="entry name" value="TACO1_YebC_N"/>
</dbReference>
<dbReference type="Pfam" id="PF20772">
    <property type="entry name" value="TACO1_YebC_N"/>
    <property type="match status" value="1"/>
</dbReference>
<evidence type="ECO:0000313" key="10">
    <source>
        <dbReference type="Proteomes" id="UP000176260"/>
    </source>
</evidence>
<dbReference type="GO" id="GO:0006355">
    <property type="term" value="P:regulation of DNA-templated transcription"/>
    <property type="evidence" value="ECO:0007669"/>
    <property type="project" value="UniProtKB-UniRule"/>
</dbReference>
<dbReference type="GO" id="GO:0005829">
    <property type="term" value="C:cytosol"/>
    <property type="evidence" value="ECO:0007669"/>
    <property type="project" value="TreeGrafter"/>
</dbReference>
<dbReference type="SUPFAM" id="SSF75625">
    <property type="entry name" value="YebC-like"/>
    <property type="match status" value="1"/>
</dbReference>
<dbReference type="PANTHER" id="PTHR12532">
    <property type="entry name" value="TRANSLATIONAL ACTIVATOR OF CYTOCHROME C OXIDASE 1"/>
    <property type="match status" value="1"/>
</dbReference>
<dbReference type="NCBIfam" id="TIGR01033">
    <property type="entry name" value="YebC/PmpR family DNA-binding transcriptional regulator"/>
    <property type="match status" value="1"/>
</dbReference>
<evidence type="ECO:0000256" key="1">
    <source>
        <dbReference type="ARBA" id="ARBA00008724"/>
    </source>
</evidence>
<sequence>MSGHSKWATTKRAKGASDAKRAILFTKLAKSITVAARDKGGDPTTNFSLRLAMDKAKAANMPKENIERSIKRGTGELEGAAIEEMAYEGFGPAGVAVIVKCLTDNKNRASQELKHLFSKYGGSLAGPGAVAWQFEHKGVIRLNNEQLAGKTWEDLELQLIDLGAQDIKKEEDGIIIFCAISDLQKVKKGLEDLGFNLDDAGMEYVAKEKIKVDDETSQKIAEFLESLDENEDVDDYYTNLND</sequence>
<evidence type="ECO:0000259" key="7">
    <source>
        <dbReference type="Pfam" id="PF01709"/>
    </source>
</evidence>
<dbReference type="InterPro" id="IPR017856">
    <property type="entry name" value="Integrase-like_N"/>
</dbReference>
<evidence type="ECO:0000256" key="3">
    <source>
        <dbReference type="ARBA" id="ARBA00023015"/>
    </source>
</evidence>
<reference evidence="9 10" key="1">
    <citation type="journal article" date="2016" name="Nat. Commun.">
        <title>Thousands of microbial genomes shed light on interconnected biogeochemical processes in an aquifer system.</title>
        <authorList>
            <person name="Anantharaman K."/>
            <person name="Brown C.T."/>
            <person name="Hug L.A."/>
            <person name="Sharon I."/>
            <person name="Castelle C.J."/>
            <person name="Probst A.J."/>
            <person name="Thomas B.C."/>
            <person name="Singh A."/>
            <person name="Wilkins M.J."/>
            <person name="Karaoz U."/>
            <person name="Brodie E.L."/>
            <person name="Williams K.H."/>
            <person name="Hubbard S.S."/>
            <person name="Banfield J.F."/>
        </authorList>
    </citation>
    <scope>NUCLEOTIDE SEQUENCE [LARGE SCALE GENOMIC DNA]</scope>
</reference>
<dbReference type="AlphaFoldDB" id="A0A1G1XMP5"/>
<dbReference type="InterPro" id="IPR026564">
    <property type="entry name" value="Transcrip_reg_TACO1-like_dom3"/>
</dbReference>
<dbReference type="Gene3D" id="3.30.70.980">
    <property type="match status" value="2"/>
</dbReference>
<evidence type="ECO:0000256" key="5">
    <source>
        <dbReference type="ARBA" id="ARBA00023163"/>
    </source>
</evidence>
<comment type="caution">
    <text evidence="9">The sequence shown here is derived from an EMBL/GenBank/DDBJ whole genome shotgun (WGS) entry which is preliminary data.</text>
</comment>
<evidence type="ECO:0000256" key="4">
    <source>
        <dbReference type="ARBA" id="ARBA00023125"/>
    </source>
</evidence>
<dbReference type="NCBIfam" id="NF001030">
    <property type="entry name" value="PRK00110.1"/>
    <property type="match status" value="1"/>
</dbReference>
<dbReference type="InterPro" id="IPR048300">
    <property type="entry name" value="TACO1_YebC-like_2nd/3rd_dom"/>
</dbReference>
<comment type="subcellular location">
    <subcellularLocation>
        <location evidence="6">Cytoplasm</location>
    </subcellularLocation>
</comment>
<keyword evidence="5 6" id="KW-0804">Transcription</keyword>
<evidence type="ECO:0000313" key="9">
    <source>
        <dbReference type="EMBL" id="OGY41252.1"/>
    </source>
</evidence>
<proteinExistence type="inferred from homology"/>
<feature type="domain" description="TACO1/YebC-like N-terminal" evidence="8">
    <location>
        <begin position="5"/>
        <end position="76"/>
    </location>
</feature>
<dbReference type="PANTHER" id="PTHR12532:SF6">
    <property type="entry name" value="TRANSCRIPTIONAL REGULATORY PROTEIN YEBC-RELATED"/>
    <property type="match status" value="1"/>
</dbReference>
<keyword evidence="2 6" id="KW-0963">Cytoplasm</keyword>
<dbReference type="EMBL" id="MHIA01000032">
    <property type="protein sequence ID" value="OGY41252.1"/>
    <property type="molecule type" value="Genomic_DNA"/>
</dbReference>
<dbReference type="Proteomes" id="UP000176260">
    <property type="component" value="Unassembled WGS sequence"/>
</dbReference>
<dbReference type="NCBIfam" id="NF009044">
    <property type="entry name" value="PRK12378.1"/>
    <property type="match status" value="1"/>
</dbReference>
<gene>
    <name evidence="9" type="ORF">A2Y67_02220</name>
</gene>
<dbReference type="Pfam" id="PF01709">
    <property type="entry name" value="Transcrip_reg"/>
    <property type="match status" value="1"/>
</dbReference>
<evidence type="ECO:0000259" key="8">
    <source>
        <dbReference type="Pfam" id="PF20772"/>
    </source>
</evidence>
<accession>A0A1G1XMP5</accession>
<evidence type="ECO:0000256" key="6">
    <source>
        <dbReference type="HAMAP-Rule" id="MF_00693"/>
    </source>
</evidence>
<evidence type="ECO:0000256" key="2">
    <source>
        <dbReference type="ARBA" id="ARBA00022490"/>
    </source>
</evidence>
<feature type="domain" description="TACO1/YebC-like second and third" evidence="7">
    <location>
        <begin position="83"/>
        <end position="240"/>
    </location>
</feature>
<dbReference type="InterPro" id="IPR029072">
    <property type="entry name" value="YebC-like"/>
</dbReference>
<keyword evidence="3 6" id="KW-0805">Transcription regulation</keyword>
<organism evidence="9 10">
    <name type="scientific">Candidatus Buchananbacteria bacterium RBG_13_39_9</name>
    <dbReference type="NCBI Taxonomy" id="1797531"/>
    <lineage>
        <taxon>Bacteria</taxon>
        <taxon>Candidatus Buchananiibacteriota</taxon>
    </lineage>
</organism>